<name>A0A975YJT9_9PROT</name>
<evidence type="ECO:0000313" key="7">
    <source>
        <dbReference type="Proteomes" id="UP000694001"/>
    </source>
</evidence>
<gene>
    <name evidence="6" type="ORF">KO353_01630</name>
</gene>
<evidence type="ECO:0000256" key="1">
    <source>
        <dbReference type="ARBA" id="ARBA00008857"/>
    </source>
</evidence>
<evidence type="ECO:0000313" key="6">
    <source>
        <dbReference type="EMBL" id="QXM24986.1"/>
    </source>
</evidence>
<dbReference type="GO" id="GO:0003677">
    <property type="term" value="F:DNA binding"/>
    <property type="evidence" value="ECO:0007669"/>
    <property type="project" value="UniProtKB-KW"/>
</dbReference>
<keyword evidence="7" id="KW-1185">Reference proteome</keyword>
<dbReference type="PROSITE" id="PS51898">
    <property type="entry name" value="TYR_RECOMBINASE"/>
    <property type="match status" value="1"/>
</dbReference>
<proteinExistence type="inferred from homology"/>
<dbReference type="Pfam" id="PF20172">
    <property type="entry name" value="DUF6538"/>
    <property type="match status" value="1"/>
</dbReference>
<dbReference type="PANTHER" id="PTHR30349">
    <property type="entry name" value="PHAGE INTEGRASE-RELATED"/>
    <property type="match status" value="1"/>
</dbReference>
<dbReference type="InterPro" id="IPR050090">
    <property type="entry name" value="Tyrosine_recombinase_XerCD"/>
</dbReference>
<feature type="domain" description="Tyr recombinase" evidence="5">
    <location>
        <begin position="400"/>
        <end position="609"/>
    </location>
</feature>
<feature type="compositionally biased region" description="Basic and acidic residues" evidence="4">
    <location>
        <begin position="131"/>
        <end position="140"/>
    </location>
</feature>
<organism evidence="6 7">
    <name type="scientific">Elioraea tepida</name>
    <dbReference type="NCBI Taxonomy" id="2843330"/>
    <lineage>
        <taxon>Bacteria</taxon>
        <taxon>Pseudomonadati</taxon>
        <taxon>Pseudomonadota</taxon>
        <taxon>Alphaproteobacteria</taxon>
        <taxon>Acetobacterales</taxon>
        <taxon>Elioraeaceae</taxon>
        <taxon>Elioraea</taxon>
    </lineage>
</organism>
<keyword evidence="3" id="KW-0238">DNA-binding</keyword>
<evidence type="ECO:0000259" key="5">
    <source>
        <dbReference type="PROSITE" id="PS51898"/>
    </source>
</evidence>
<reference evidence="6" key="1">
    <citation type="submission" date="2021-06" db="EMBL/GenBank/DDBJ databases">
        <title>Elioraea tepida, sp. nov., a moderately thermophilic aerobic anoxygenic phototrophic bacterium isolated from an alkaline siliceous hot spring mat community in Yellowstone National Park, WY, USA.</title>
        <authorList>
            <person name="Saini M.K."/>
            <person name="Yoshida S."/>
            <person name="Sebastian A."/>
            <person name="Hirose S."/>
            <person name="Hara E."/>
            <person name="Tamaki H."/>
            <person name="Soulier N.T."/>
            <person name="Albert I."/>
            <person name="Hanada S."/>
            <person name="Bryant D.A."/>
            <person name="Tank M."/>
        </authorList>
    </citation>
    <scope>NUCLEOTIDE SEQUENCE</scope>
    <source>
        <strain evidence="6">MS-P2</strain>
    </source>
</reference>
<dbReference type="GO" id="GO:0006310">
    <property type="term" value="P:DNA recombination"/>
    <property type="evidence" value="ECO:0007669"/>
    <property type="project" value="InterPro"/>
</dbReference>
<keyword evidence="2" id="KW-0229">DNA integration</keyword>
<dbReference type="AlphaFoldDB" id="A0A975YJT9"/>
<feature type="compositionally biased region" description="Basic and acidic residues" evidence="4">
    <location>
        <begin position="626"/>
        <end position="645"/>
    </location>
</feature>
<dbReference type="Pfam" id="PF00589">
    <property type="entry name" value="Phage_integrase"/>
    <property type="match status" value="1"/>
</dbReference>
<dbReference type="RefSeq" id="WP_218286043.1">
    <property type="nucleotide sequence ID" value="NZ_CP076448.1"/>
</dbReference>
<dbReference type="InterPro" id="IPR002104">
    <property type="entry name" value="Integrase_catalytic"/>
</dbReference>
<protein>
    <submittedName>
        <fullName evidence="6">Tyrosine-type recombinase/integrase</fullName>
    </submittedName>
</protein>
<feature type="region of interest" description="Disordered" evidence="4">
    <location>
        <begin position="625"/>
        <end position="645"/>
    </location>
</feature>
<dbReference type="PANTHER" id="PTHR30349:SF41">
    <property type="entry name" value="INTEGRASE_RECOMBINASE PROTEIN MJ0367-RELATED"/>
    <property type="match status" value="1"/>
</dbReference>
<feature type="region of interest" description="Disordered" evidence="4">
    <location>
        <begin position="119"/>
        <end position="140"/>
    </location>
</feature>
<accession>A0A975YJT9</accession>
<evidence type="ECO:0000256" key="2">
    <source>
        <dbReference type="ARBA" id="ARBA00022908"/>
    </source>
</evidence>
<dbReference type="GO" id="GO:0015074">
    <property type="term" value="P:DNA integration"/>
    <property type="evidence" value="ECO:0007669"/>
    <property type="project" value="UniProtKB-KW"/>
</dbReference>
<evidence type="ECO:0000256" key="4">
    <source>
        <dbReference type="SAM" id="MobiDB-lite"/>
    </source>
</evidence>
<comment type="similarity">
    <text evidence="1">Belongs to the 'phage' integrase family.</text>
</comment>
<evidence type="ECO:0000256" key="3">
    <source>
        <dbReference type="ARBA" id="ARBA00023125"/>
    </source>
</evidence>
<dbReference type="KEGG" id="elio:KO353_01630"/>
<dbReference type="Proteomes" id="UP000694001">
    <property type="component" value="Chromosome"/>
</dbReference>
<sequence>MRHLAPAKREGAGMGGRVHLLARLGRFYWRARLPLALASRIGRSHFGIALRTSDRALARRLATRATAAMESLAEAVAMTAQEPQQPTDAELMEILREMFVGIIARSERAHLHRAEDFDPDAIRDDDTDEEAQAKAEADPMEKATYWRGAITRNALEEIRPFTQAALRRRNRAAPEPEERHRAFLRMALGVAAEAHEIGGARRVGHTRPAVFPFEGWPGPSAIADAEHAGPARPSVSALFADHAERKRWSPANRQKAAVAVRLFSGLVGDRAVSVIRKTDAADFKRQLEKMPAAWAQAAIYRDAAAAGDLRAVMETVKKLRDTLAATKDPTITLPDGSTVPRERAEVLAAPMHPKTINIHLEFFFSAFRRFIAEGEFVGENPFAALRFDKRELRHSADDDNGRDAWPRAQLQTLFDSPLWTGCKGATRRKEAGPVVIEDGWFWAPLIALYAGLRMEEVLQLRTADIASMDGLPVIRVAWSNEQRKKSRSARRVVPIHSHLIRVGLLDFAEEARTRGVRLLFPELPKTQPRNTLQAYFSRRFVVLRRELGIPDRHDFHALRTTFDTALERQPTTNTTLVRMAMGHSLGRDMASHYAKITPPDFAPLIQSLDFGLDLTALIASRGRRQRPFEIHPTREEDQAKPDADQ</sequence>
<dbReference type="EMBL" id="CP076448">
    <property type="protein sequence ID" value="QXM24986.1"/>
    <property type="molecule type" value="Genomic_DNA"/>
</dbReference>
<dbReference type="InterPro" id="IPR046668">
    <property type="entry name" value="DUF6538"/>
</dbReference>